<evidence type="ECO:0000256" key="8">
    <source>
        <dbReference type="SAM" id="Phobius"/>
    </source>
</evidence>
<feature type="transmembrane region" description="Helical" evidence="8">
    <location>
        <begin position="178"/>
        <end position="203"/>
    </location>
</feature>
<dbReference type="EMBL" id="SPUK01000009">
    <property type="protein sequence ID" value="TQV94685.1"/>
    <property type="molecule type" value="Genomic_DNA"/>
</dbReference>
<feature type="region of interest" description="Disordered" evidence="7">
    <location>
        <begin position="476"/>
        <end position="498"/>
    </location>
</feature>
<evidence type="ECO:0000313" key="10">
    <source>
        <dbReference type="EMBL" id="TQV94685.1"/>
    </source>
</evidence>
<feature type="transmembrane region" description="Helical" evidence="8">
    <location>
        <begin position="298"/>
        <end position="319"/>
    </location>
</feature>
<feature type="transmembrane region" description="Helical" evidence="8">
    <location>
        <begin position="135"/>
        <end position="157"/>
    </location>
</feature>
<dbReference type="PANTHER" id="PTHR23508:SF10">
    <property type="entry name" value="CARBOXYLIC ACID TRANSPORTER PROTEIN HOMOLOG"/>
    <property type="match status" value="1"/>
</dbReference>
<feature type="transmembrane region" description="Helical" evidence="8">
    <location>
        <begin position="249"/>
        <end position="270"/>
    </location>
</feature>
<evidence type="ECO:0000256" key="2">
    <source>
        <dbReference type="ARBA" id="ARBA00010992"/>
    </source>
</evidence>
<keyword evidence="5 8" id="KW-1133">Transmembrane helix</keyword>
<reference evidence="10 11" key="1">
    <citation type="journal article" date="2019" name="Appl. Microbiol. Biotechnol.">
        <title>Genome sequence of Isaria javanica and comparative genome analysis insights into family S53 peptidase evolution in fungal entomopathogens.</title>
        <authorList>
            <person name="Lin R."/>
            <person name="Zhang X."/>
            <person name="Xin B."/>
            <person name="Zou M."/>
            <person name="Gao Y."/>
            <person name="Qin F."/>
            <person name="Hu Q."/>
            <person name="Xie B."/>
            <person name="Cheng X."/>
        </authorList>
    </citation>
    <scope>NUCLEOTIDE SEQUENCE [LARGE SCALE GENOMIC DNA]</scope>
    <source>
        <strain evidence="10 11">IJ1G</strain>
    </source>
</reference>
<dbReference type="InterPro" id="IPR020846">
    <property type="entry name" value="MFS_dom"/>
</dbReference>
<comment type="similarity">
    <text evidence="2">Belongs to the major facilitator superfamily. Sugar transporter (TC 2.A.1.1) family.</text>
</comment>
<evidence type="ECO:0000256" key="7">
    <source>
        <dbReference type="SAM" id="MobiDB-lite"/>
    </source>
</evidence>
<evidence type="ECO:0000256" key="5">
    <source>
        <dbReference type="ARBA" id="ARBA00022989"/>
    </source>
</evidence>
<comment type="caution">
    <text evidence="10">The sequence shown here is derived from an EMBL/GenBank/DDBJ whole genome shotgun (WGS) entry which is preliminary data.</text>
</comment>
<evidence type="ECO:0000256" key="3">
    <source>
        <dbReference type="ARBA" id="ARBA00022448"/>
    </source>
</evidence>
<organism evidence="10 11">
    <name type="scientific">Cordyceps javanica</name>
    <dbReference type="NCBI Taxonomy" id="43265"/>
    <lineage>
        <taxon>Eukaryota</taxon>
        <taxon>Fungi</taxon>
        <taxon>Dikarya</taxon>
        <taxon>Ascomycota</taxon>
        <taxon>Pezizomycotina</taxon>
        <taxon>Sordariomycetes</taxon>
        <taxon>Hypocreomycetidae</taxon>
        <taxon>Hypocreales</taxon>
        <taxon>Cordycipitaceae</taxon>
        <taxon>Cordyceps</taxon>
    </lineage>
</organism>
<comment type="subcellular location">
    <subcellularLocation>
        <location evidence="1">Membrane</location>
        <topology evidence="1">Multi-pass membrane protein</topology>
    </subcellularLocation>
</comment>
<dbReference type="InterPro" id="IPR036259">
    <property type="entry name" value="MFS_trans_sf"/>
</dbReference>
<keyword evidence="6 8" id="KW-0472">Membrane</keyword>
<evidence type="ECO:0000259" key="9">
    <source>
        <dbReference type="PROSITE" id="PS50850"/>
    </source>
</evidence>
<feature type="domain" description="Major facilitator superfamily (MFS) profile" evidence="9">
    <location>
        <begin position="40"/>
        <end position="451"/>
    </location>
</feature>
<dbReference type="SUPFAM" id="SSF103473">
    <property type="entry name" value="MFS general substrate transporter"/>
    <property type="match status" value="1"/>
</dbReference>
<gene>
    <name evidence="10" type="ORF">IF1G_06696</name>
</gene>
<dbReference type="Pfam" id="PF07690">
    <property type="entry name" value="MFS_1"/>
    <property type="match status" value="1"/>
</dbReference>
<dbReference type="PANTHER" id="PTHR23508">
    <property type="entry name" value="CARBOXYLIC ACID TRANSPORTER PROTEIN HOMOLOG"/>
    <property type="match status" value="1"/>
</dbReference>
<evidence type="ECO:0000313" key="11">
    <source>
        <dbReference type="Proteomes" id="UP000315783"/>
    </source>
</evidence>
<feature type="transmembrane region" description="Helical" evidence="8">
    <location>
        <begin position="392"/>
        <end position="415"/>
    </location>
</feature>
<feature type="transmembrane region" description="Helical" evidence="8">
    <location>
        <begin position="78"/>
        <end position="97"/>
    </location>
</feature>
<sequence length="498" mass="53754">MFGFGKKNEPAVAATPADLDVDAENDASAPRKTWAAAMMPVFACGSGLFSDGYINNVIGSVNTILTRQYDVVYTESSAYQYVASIAFAGIVVGQLLFGFLSDHWSRANSLTLSTVILIVFTALATGSYWKGDPAGMFSMLTAWRFFVGVGIGGEYPAGSVGAAESTGELKAGTRHRWFILFTNTMINGGFVIGAFMPFIIASGTNNHEVMWRCALGVGVIFPLVLLYLRVKLEEPDDFNKNSMRRHTPYLLVFKFYGFRLFCVSLIWFLYNFSVYAFGIYSSTILSGIYGKDAPLSKIFGWNTVINLFYLPGSIMGAFISDWIGPKHALAFGVLAQSLVGFIMAGVYSKISKHVAAFAVVYGIFLSLGEIGPGNNIGLLAAKTCATGVRGRYYGIAAAVGKIGAFVGTWVFPLISKAGGNDTESAQYPFWVASSLCVLSAVITLTLLPTVGQDTISKEDERFRAYLESQGWDTTQLGMGKPASDTPEAVVVEKTASKQ</sequence>
<dbReference type="InterPro" id="IPR011701">
    <property type="entry name" value="MFS"/>
</dbReference>
<dbReference type="GO" id="GO:0005886">
    <property type="term" value="C:plasma membrane"/>
    <property type="evidence" value="ECO:0007669"/>
    <property type="project" value="TreeGrafter"/>
</dbReference>
<accession>A0A545VXV8</accession>
<feature type="transmembrane region" description="Helical" evidence="8">
    <location>
        <begin position="328"/>
        <end position="347"/>
    </location>
</feature>
<dbReference type="STRING" id="43265.A0A545VXV8"/>
<feature type="transmembrane region" description="Helical" evidence="8">
    <location>
        <begin position="427"/>
        <end position="447"/>
    </location>
</feature>
<dbReference type="FunFam" id="1.20.1250.20:FF:000140">
    <property type="entry name" value="Putative MFS phospholipid transporter"/>
    <property type="match status" value="1"/>
</dbReference>
<dbReference type="AlphaFoldDB" id="A0A545VXV8"/>
<keyword evidence="11" id="KW-1185">Reference proteome</keyword>
<keyword evidence="3" id="KW-0813">Transport</keyword>
<feature type="transmembrane region" description="Helical" evidence="8">
    <location>
        <begin position="109"/>
        <end position="129"/>
    </location>
</feature>
<keyword evidence="4 8" id="KW-0812">Transmembrane</keyword>
<evidence type="ECO:0000256" key="4">
    <source>
        <dbReference type="ARBA" id="ARBA00022692"/>
    </source>
</evidence>
<dbReference type="GO" id="GO:0046943">
    <property type="term" value="F:carboxylic acid transmembrane transporter activity"/>
    <property type="evidence" value="ECO:0007669"/>
    <property type="project" value="TreeGrafter"/>
</dbReference>
<evidence type="ECO:0000256" key="1">
    <source>
        <dbReference type="ARBA" id="ARBA00004141"/>
    </source>
</evidence>
<evidence type="ECO:0000256" key="6">
    <source>
        <dbReference type="ARBA" id="ARBA00023136"/>
    </source>
</evidence>
<feature type="transmembrane region" description="Helical" evidence="8">
    <location>
        <begin position="353"/>
        <end position="371"/>
    </location>
</feature>
<protein>
    <submittedName>
        <fullName evidence="10">MFS phospholipid transporter</fullName>
    </submittedName>
</protein>
<dbReference type="PROSITE" id="PS50850">
    <property type="entry name" value="MFS"/>
    <property type="match status" value="1"/>
</dbReference>
<feature type="transmembrane region" description="Helical" evidence="8">
    <location>
        <begin position="209"/>
        <end position="228"/>
    </location>
</feature>
<proteinExistence type="inferred from homology"/>
<dbReference type="OrthoDB" id="2261376at2759"/>
<name>A0A545VXV8_9HYPO</name>
<dbReference type="Gene3D" id="1.20.1250.20">
    <property type="entry name" value="MFS general substrate transporter like domains"/>
    <property type="match status" value="1"/>
</dbReference>
<dbReference type="Proteomes" id="UP000315783">
    <property type="component" value="Unassembled WGS sequence"/>
</dbReference>